<reference evidence="1" key="1">
    <citation type="journal article" date="2015" name="Nature">
        <title>Complex archaea that bridge the gap between prokaryotes and eukaryotes.</title>
        <authorList>
            <person name="Spang A."/>
            <person name="Saw J.H."/>
            <person name="Jorgensen S.L."/>
            <person name="Zaremba-Niedzwiedzka K."/>
            <person name="Martijn J."/>
            <person name="Lind A.E."/>
            <person name="van Eijk R."/>
            <person name="Schleper C."/>
            <person name="Guy L."/>
            <person name="Ettema T.J."/>
        </authorList>
    </citation>
    <scope>NUCLEOTIDE SEQUENCE</scope>
</reference>
<name>A0A0F8Z392_9ZZZZ</name>
<protein>
    <recommendedName>
        <fullName evidence="2">Cohesin domain-containing protein</fullName>
    </recommendedName>
</protein>
<evidence type="ECO:0000313" key="1">
    <source>
        <dbReference type="EMBL" id="KKK88178.1"/>
    </source>
</evidence>
<dbReference type="AlphaFoldDB" id="A0A0F8Z392"/>
<gene>
    <name evidence="1" type="ORF">LCGC14_2745790</name>
</gene>
<proteinExistence type="predicted"/>
<dbReference type="EMBL" id="LAZR01050072">
    <property type="protein sequence ID" value="KKK88178.1"/>
    <property type="molecule type" value="Genomic_DNA"/>
</dbReference>
<organism evidence="1">
    <name type="scientific">marine sediment metagenome</name>
    <dbReference type="NCBI Taxonomy" id="412755"/>
    <lineage>
        <taxon>unclassified sequences</taxon>
        <taxon>metagenomes</taxon>
        <taxon>ecological metagenomes</taxon>
    </lineage>
</organism>
<evidence type="ECO:0008006" key="2">
    <source>
        <dbReference type="Google" id="ProtNLM"/>
    </source>
</evidence>
<comment type="caution">
    <text evidence="1">The sequence shown here is derived from an EMBL/GenBank/DDBJ whole genome shotgun (WGS) entry which is preliminary data.</text>
</comment>
<accession>A0A0F8Z392</accession>
<sequence>MKRWISVALVVLALVLAVSRETVALERTGSYLVVLTSTPTINTGAYATGDLIGSSEISLTPAVLGNGVTVASGVIQSVVIIDEDAQEVQIDVYFFDAEPSNTTFTDNSAFAPTDADLDALIGVASVTDWKSQSTNSMGQVLNLGMPFELAVSSTTIYAVLVSRGAPTYAATGLTLRVAIFQD</sequence>